<dbReference type="Proteomes" id="UP000180246">
    <property type="component" value="Unassembled WGS sequence"/>
</dbReference>
<sequence>MRDENQSIHLEQLLARLRDRHAVIGIIGLGYRVLR</sequence>
<comment type="caution">
    <text evidence="1">The sequence shown here is derived from an EMBL/GenBank/DDBJ whole genome shotgun (WGS) entry which is preliminary data.</text>
</comment>
<dbReference type="AlphaFoldDB" id="A0A1S2N9V3"/>
<evidence type="ECO:0000313" key="2">
    <source>
        <dbReference type="Proteomes" id="UP000180246"/>
    </source>
</evidence>
<dbReference type="EMBL" id="JRYB01000001">
    <property type="protein sequence ID" value="OIJ41112.1"/>
    <property type="molecule type" value="Genomic_DNA"/>
</dbReference>
<protein>
    <submittedName>
        <fullName evidence="1">Uncharacterized protein</fullName>
    </submittedName>
</protein>
<accession>A0A1S2N9V3</accession>
<name>A0A1S2N9V3_9BURK</name>
<reference evidence="1 2" key="1">
    <citation type="submission" date="2014-10" db="EMBL/GenBank/DDBJ databases">
        <authorList>
            <person name="Seo M.-J."/>
            <person name="Seok Y.J."/>
            <person name="Cha I.-T."/>
        </authorList>
    </citation>
    <scope>NUCLEOTIDE SEQUENCE [LARGE SCALE GENOMIC DNA]</scope>
    <source>
        <strain evidence="1 2">NEU</strain>
    </source>
</reference>
<proteinExistence type="predicted"/>
<gene>
    <name evidence="1" type="ORF">LO55_4620</name>
</gene>
<organism evidence="1 2">
    <name type="scientific">Massilia timonae</name>
    <dbReference type="NCBI Taxonomy" id="47229"/>
    <lineage>
        <taxon>Bacteria</taxon>
        <taxon>Pseudomonadati</taxon>
        <taxon>Pseudomonadota</taxon>
        <taxon>Betaproteobacteria</taxon>
        <taxon>Burkholderiales</taxon>
        <taxon>Oxalobacteraceae</taxon>
        <taxon>Telluria group</taxon>
        <taxon>Massilia</taxon>
    </lineage>
</organism>
<evidence type="ECO:0000313" key="1">
    <source>
        <dbReference type="EMBL" id="OIJ41112.1"/>
    </source>
</evidence>